<dbReference type="InterPro" id="IPR036770">
    <property type="entry name" value="Ankyrin_rpt-contain_sf"/>
</dbReference>
<dbReference type="Pfam" id="PF00023">
    <property type="entry name" value="Ank"/>
    <property type="match status" value="1"/>
</dbReference>
<dbReference type="GO" id="GO:0005737">
    <property type="term" value="C:cytoplasm"/>
    <property type="evidence" value="ECO:0007669"/>
    <property type="project" value="UniProtKB-SubCell"/>
</dbReference>
<evidence type="ECO:0000256" key="7">
    <source>
        <dbReference type="PROSITE-ProRule" id="PRU00023"/>
    </source>
</evidence>
<feature type="repeat" description="ANK" evidence="7">
    <location>
        <begin position="182"/>
        <end position="214"/>
    </location>
</feature>
<dbReference type="Pfam" id="PF16600">
    <property type="entry name" value="Caskin1-CID"/>
    <property type="match status" value="1"/>
</dbReference>
<dbReference type="Pfam" id="PF16632">
    <property type="entry name" value="Caskin-tail"/>
    <property type="match status" value="1"/>
</dbReference>
<dbReference type="Ensembl" id="ENSDCDT00010003036.1">
    <property type="protein sequence ID" value="ENSDCDP00010002921.1"/>
    <property type="gene ID" value="ENSDCDG00010001365.1"/>
</dbReference>
<dbReference type="CDD" id="cd09497">
    <property type="entry name" value="SAM_caskin1_2_repeat1"/>
    <property type="match status" value="1"/>
</dbReference>
<feature type="compositionally biased region" description="Polar residues" evidence="9">
    <location>
        <begin position="1032"/>
        <end position="1080"/>
    </location>
</feature>
<feature type="region of interest" description="Disordered" evidence="9">
    <location>
        <begin position="1210"/>
        <end position="1235"/>
    </location>
</feature>
<dbReference type="InterPro" id="IPR001452">
    <property type="entry name" value="SH3_domain"/>
</dbReference>
<dbReference type="InterPro" id="IPR033635">
    <property type="entry name" value="ANKS1/Caskin"/>
</dbReference>
<dbReference type="PROSITE" id="PS50002">
    <property type="entry name" value="SH3"/>
    <property type="match status" value="1"/>
</dbReference>
<keyword evidence="6 7" id="KW-0040">ANK repeat</keyword>
<dbReference type="FunFam" id="2.30.30.40:FF:000062">
    <property type="entry name" value="caskin-2 isoform X1"/>
    <property type="match status" value="1"/>
</dbReference>
<dbReference type="InterPro" id="IPR001660">
    <property type="entry name" value="SAM"/>
</dbReference>
<evidence type="ECO:0000256" key="8">
    <source>
        <dbReference type="PROSITE-ProRule" id="PRU00192"/>
    </source>
</evidence>
<protein>
    <recommendedName>
        <fullName evidence="14">Caskin-2-like</fullName>
    </recommendedName>
</protein>
<feature type="region of interest" description="Disordered" evidence="9">
    <location>
        <begin position="1289"/>
        <end position="1320"/>
    </location>
</feature>
<dbReference type="InterPro" id="IPR032232">
    <property type="entry name" value="Caskin1-CID"/>
</dbReference>
<dbReference type="SUPFAM" id="SSF47769">
    <property type="entry name" value="SAM/Pointed domain"/>
    <property type="match status" value="2"/>
</dbReference>
<dbReference type="InterPro" id="IPR002110">
    <property type="entry name" value="Ankyrin_rpt"/>
</dbReference>
<reference evidence="12 13" key="1">
    <citation type="submission" date="2020-06" db="EMBL/GenBank/DDBJ databases">
        <authorList>
            <consortium name="Wellcome Sanger Institute Data Sharing"/>
        </authorList>
    </citation>
    <scope>NUCLEOTIDE SEQUENCE [LARGE SCALE GENOMIC DNA]</scope>
</reference>
<organism evidence="12 13">
    <name type="scientific">Denticeps clupeoides</name>
    <name type="common">denticle herring</name>
    <dbReference type="NCBI Taxonomy" id="299321"/>
    <lineage>
        <taxon>Eukaryota</taxon>
        <taxon>Metazoa</taxon>
        <taxon>Chordata</taxon>
        <taxon>Craniata</taxon>
        <taxon>Vertebrata</taxon>
        <taxon>Euteleostomi</taxon>
        <taxon>Actinopterygii</taxon>
        <taxon>Neopterygii</taxon>
        <taxon>Teleostei</taxon>
        <taxon>Clupei</taxon>
        <taxon>Clupeiformes</taxon>
        <taxon>Denticipitoidei</taxon>
        <taxon>Denticipitidae</taxon>
        <taxon>Denticeps</taxon>
    </lineage>
</organism>
<feature type="compositionally biased region" description="Polar residues" evidence="9">
    <location>
        <begin position="749"/>
        <end position="774"/>
    </location>
</feature>
<dbReference type="SUPFAM" id="SSF48403">
    <property type="entry name" value="Ankyrin repeat"/>
    <property type="match status" value="1"/>
</dbReference>
<feature type="compositionally biased region" description="Polar residues" evidence="9">
    <location>
        <begin position="850"/>
        <end position="867"/>
    </location>
</feature>
<evidence type="ECO:0000256" key="9">
    <source>
        <dbReference type="SAM" id="MobiDB-lite"/>
    </source>
</evidence>
<dbReference type="SMART" id="SM00454">
    <property type="entry name" value="SAM"/>
    <property type="match status" value="2"/>
</dbReference>
<dbReference type="Pfam" id="PF00536">
    <property type="entry name" value="SAM_1"/>
    <property type="match status" value="2"/>
</dbReference>
<feature type="domain" description="SH3" evidence="10">
    <location>
        <begin position="275"/>
        <end position="341"/>
    </location>
</feature>
<dbReference type="SUPFAM" id="SSF50044">
    <property type="entry name" value="SH3-domain"/>
    <property type="match status" value="1"/>
</dbReference>
<keyword evidence="2 8" id="KW-0728">SH3 domain</keyword>
<proteinExistence type="predicted"/>
<feature type="domain" description="SAM" evidence="11">
    <location>
        <begin position="521"/>
        <end position="584"/>
    </location>
</feature>
<keyword evidence="13" id="KW-1185">Reference proteome</keyword>
<evidence type="ECO:0000256" key="6">
    <source>
        <dbReference type="ARBA" id="ARBA00023043"/>
    </source>
</evidence>
<evidence type="ECO:0008006" key="14">
    <source>
        <dbReference type="Google" id="ProtNLM"/>
    </source>
</evidence>
<dbReference type="Pfam" id="PF12796">
    <property type="entry name" value="Ank_2"/>
    <property type="match status" value="2"/>
</dbReference>
<feature type="compositionally biased region" description="Polar residues" evidence="9">
    <location>
        <begin position="1301"/>
        <end position="1314"/>
    </location>
</feature>
<dbReference type="PRINTS" id="PR01415">
    <property type="entry name" value="ANKYRIN"/>
</dbReference>
<feature type="region of interest" description="Disordered" evidence="9">
    <location>
        <begin position="720"/>
        <end position="789"/>
    </location>
</feature>
<evidence type="ECO:0000313" key="12">
    <source>
        <dbReference type="Ensembl" id="ENSDCDP00010002921.1"/>
    </source>
</evidence>
<feature type="repeat" description="ANK" evidence="7">
    <location>
        <begin position="48"/>
        <end position="80"/>
    </location>
</feature>
<feature type="compositionally biased region" description="Polar residues" evidence="9">
    <location>
        <begin position="720"/>
        <end position="737"/>
    </location>
</feature>
<evidence type="ECO:0000256" key="3">
    <source>
        <dbReference type="ARBA" id="ARBA00022490"/>
    </source>
</evidence>
<comment type="subcellular location">
    <subcellularLocation>
        <location evidence="1">Cytoplasm</location>
    </subcellularLocation>
</comment>
<feature type="domain" description="SAM" evidence="11">
    <location>
        <begin position="590"/>
        <end position="654"/>
    </location>
</feature>
<dbReference type="FunFam" id="1.25.40.20:FF:000225">
    <property type="entry name" value="caskin-1 isoform X1"/>
    <property type="match status" value="1"/>
</dbReference>
<dbReference type="Gene3D" id="1.10.150.50">
    <property type="entry name" value="Transcription Factor, Ets-1"/>
    <property type="match status" value="2"/>
</dbReference>
<feature type="region of interest" description="Disordered" evidence="9">
    <location>
        <begin position="392"/>
        <end position="486"/>
    </location>
</feature>
<dbReference type="InterPro" id="IPR036028">
    <property type="entry name" value="SH3-like_dom_sf"/>
</dbReference>
<gene>
    <name evidence="12" type="primary">CASKIN2</name>
</gene>
<dbReference type="GeneTree" id="ENSGT00940000158256"/>
<dbReference type="PROSITE" id="PS50105">
    <property type="entry name" value="SAM_DOMAIN"/>
    <property type="match status" value="2"/>
</dbReference>
<dbReference type="InterPro" id="IPR035497">
    <property type="entry name" value="Caskin1/2_SAM_1"/>
</dbReference>
<sequence length="1430" mass="156332">MGKEQDLLLAVKNGDLLSAHKLLSKVKANRNKILGSTKRLNVNYQDSDGFSALHHAALSGTSELLALLLEAQSMVDIKDSNGMRPLHYAAWQGKKDSVKLLLRAGASVNAASHDGQIPLHLSAQYGHYEVSEMLLQHQSNPCTVNKAKKTPLDLACEFGRFKVTQLLLNSNMVGVLLEGEGKETTPLHLAARNGHKDIIRLLLRAGIYINSSTKSGTALHDAALYGKTEVVRLLLEAGIDVNIRNTCNHTALDVVNQFTTSHASRDIKQLLRDATAVLQVRALRDYWNLHDPTALNIRAGDVIMVLEQHIDGRWKGHIHDIRSDTDRVGYFPPSIVEIVSRRSDGTLSRQASLPTPRQHYLSQVPPLPVCSPSHAPQTDDAYVLYAPPIHSSIPPTRGPAEEHKGSTLISPPKDPGDIWVLRQSSDAGDRSSVGSVGSVGSTRSAGSGQSAECSYGHSSLPPPTTVHDCNKMSPSTGDPVEQYSSVQDPLPSHRQVLNTTRGKEQSPPPHHIYPEKFMEGRDTEAIYMWLREFQLENYTTNFLKAGYDIPTISRMTPEDLTAIGVTKPGHRKKISTEIANLSIPEWLPDYIPSDIGEWLSAIGLPQYQKTLAENGYDSVSIVQDVTWEDLQEIGINKLGHQKKLMLAVKKLCDVHKAQRTQMERQSTLQRQRPQPVLELVAIEPPENADCPPTSSPFISKMSTFQDSELSTELQKAISSGSYSTPCQSGLSLSQESIGTRSRGSGRSQDPFQASSTPPHSRSEESLGSTDTNSGKDYCLDPWEPAMAPSRPMVPQVQVMQPPVRSSQTLSSPVTPNRSSCFAYSAALSKPQSQFGSPHGSPTRRGFNYLQPQTGSSSAKAPNATTDPFKTRKRTQSLTRYALSDGEGEEEEEAPTVPSGALASYATLTRRPHRGQLSLNASTSQTVVTRSHNVGRSMGSVKSIAALLESSTGSSVKSFNFSPTQGSNQTTVYSPTKSSNQSTNYSLTSNIKQMSNFSPTKTTNQTSNLSPPKTKNRMFSPTKTDKYSPTKKCIQTSNHSPSRTTNQPSNYSPTMTDNYSPNKISNETSNYSPPKTAKQSSNFGPKISNNSTMAVNQCSNLNSTKSSNKTCNFSPTKTHIINSVPVRTSNPSTTKHINNIHRSSTSAHPSLSDNLGFRLIQGEAWEGDDQQTGEGLVQYGMQVLQTSVPQNGLSESIPFAEDGNLTIKQRPKATGAKAQPKAEHKSSIPLAKTSNSSLELPEFNLKESDTVKRRHKPKEKNPQINGPGALTHTYDWTVRSTEDENLRAKPLKPLMSPKPDISPQTSPSNIFQHSGTPVRETSCPSRMFTVVQSLAFTTLSPDSPPASLIPQRLGRIEHSLSPRDEPDLLVQQRLEETSTSLEAALKVVERKLAKKDLTDSNMNMVKSAGNILDDIGNMFDDLADQLDAMLD</sequence>
<keyword evidence="3" id="KW-0963">Cytoplasm</keyword>
<dbReference type="Pfam" id="PF07653">
    <property type="entry name" value="SH3_2"/>
    <property type="match status" value="1"/>
</dbReference>
<dbReference type="Gene3D" id="2.30.30.40">
    <property type="entry name" value="SH3 Domains"/>
    <property type="match status" value="1"/>
</dbReference>
<feature type="repeat" description="ANK" evidence="7">
    <location>
        <begin position="114"/>
        <end position="146"/>
    </location>
</feature>
<feature type="region of interest" description="Disordered" evidence="9">
    <location>
        <begin position="850"/>
        <end position="900"/>
    </location>
</feature>
<dbReference type="PANTHER" id="PTHR24174:SF18">
    <property type="entry name" value="CASKIN-2"/>
    <property type="match status" value="1"/>
</dbReference>
<evidence type="ECO:0000256" key="2">
    <source>
        <dbReference type="ARBA" id="ARBA00022443"/>
    </source>
</evidence>
<dbReference type="PROSITE" id="PS50297">
    <property type="entry name" value="ANK_REP_REGION"/>
    <property type="match status" value="5"/>
</dbReference>
<keyword evidence="4" id="KW-0597">Phosphoprotein</keyword>
<dbReference type="SMART" id="SM00326">
    <property type="entry name" value="SH3"/>
    <property type="match status" value="1"/>
</dbReference>
<feature type="compositionally biased region" description="Polar residues" evidence="9">
    <location>
        <begin position="472"/>
        <end position="486"/>
    </location>
</feature>
<dbReference type="Pfam" id="PF16907">
    <property type="entry name" value="Caskin-Pro-rich"/>
    <property type="match status" value="1"/>
</dbReference>
<evidence type="ECO:0000259" key="11">
    <source>
        <dbReference type="PROSITE" id="PS50105"/>
    </source>
</evidence>
<feature type="region of interest" description="Disordered" evidence="9">
    <location>
        <begin position="1249"/>
        <end position="1270"/>
    </location>
</feature>
<feature type="repeat" description="ANK" evidence="7">
    <location>
        <begin position="214"/>
        <end position="246"/>
    </location>
</feature>
<dbReference type="PANTHER" id="PTHR24174">
    <property type="entry name" value="ANKYRIN REPEAT AND STERILE ALPHA MOTIF DOMAIN-CONTAINING PROTEIN 1"/>
    <property type="match status" value="1"/>
</dbReference>
<name>A0AAY4A6V8_9TELE</name>
<dbReference type="SMART" id="SM00248">
    <property type="entry name" value="ANK"/>
    <property type="match status" value="7"/>
</dbReference>
<reference evidence="12" key="2">
    <citation type="submission" date="2025-08" db="UniProtKB">
        <authorList>
            <consortium name="Ensembl"/>
        </authorList>
    </citation>
    <scope>IDENTIFICATION</scope>
</reference>
<feature type="compositionally biased region" description="Polar residues" evidence="9">
    <location>
        <begin position="953"/>
        <end position="1021"/>
    </location>
</feature>
<dbReference type="FunFam" id="1.10.150.50:FF:000028">
    <property type="entry name" value="caskin-2 isoform X2"/>
    <property type="match status" value="1"/>
</dbReference>
<dbReference type="InterPro" id="IPR035498">
    <property type="entry name" value="Caskin1/2_SAM_2"/>
</dbReference>
<dbReference type="PROSITE" id="PS50088">
    <property type="entry name" value="ANK_REPEAT"/>
    <property type="match status" value="5"/>
</dbReference>
<dbReference type="Gene3D" id="1.25.40.20">
    <property type="entry name" value="Ankyrin repeat-containing domain"/>
    <property type="match status" value="2"/>
</dbReference>
<evidence type="ECO:0000256" key="1">
    <source>
        <dbReference type="ARBA" id="ARBA00004496"/>
    </source>
</evidence>
<dbReference type="FunFam" id="1.10.150.50:FF:000032">
    <property type="entry name" value="caskin-1 isoform X1"/>
    <property type="match status" value="1"/>
</dbReference>
<feature type="repeat" description="ANK" evidence="7">
    <location>
        <begin position="81"/>
        <end position="113"/>
    </location>
</feature>
<dbReference type="CDD" id="cd09498">
    <property type="entry name" value="SAM_caskin1_2_repeat2"/>
    <property type="match status" value="1"/>
</dbReference>
<feature type="compositionally biased region" description="Low complexity" evidence="9">
    <location>
        <begin position="424"/>
        <end position="448"/>
    </location>
</feature>
<keyword evidence="5" id="KW-0677">Repeat</keyword>
<evidence type="ECO:0000256" key="5">
    <source>
        <dbReference type="ARBA" id="ARBA00022737"/>
    </source>
</evidence>
<reference evidence="12" key="3">
    <citation type="submission" date="2025-09" db="UniProtKB">
        <authorList>
            <consortium name="Ensembl"/>
        </authorList>
    </citation>
    <scope>IDENTIFICATION</scope>
</reference>
<dbReference type="Proteomes" id="UP000694580">
    <property type="component" value="Chromosome 2"/>
</dbReference>
<evidence type="ECO:0000313" key="13">
    <source>
        <dbReference type="Proteomes" id="UP000694580"/>
    </source>
</evidence>
<feature type="region of interest" description="Disordered" evidence="9">
    <location>
        <begin position="953"/>
        <end position="1080"/>
    </location>
</feature>
<dbReference type="InterPro" id="IPR032117">
    <property type="entry name" value="Caskin_C"/>
</dbReference>
<accession>A0AAY4A6V8</accession>
<evidence type="ECO:0000256" key="4">
    <source>
        <dbReference type="ARBA" id="ARBA00022553"/>
    </source>
</evidence>
<evidence type="ECO:0000259" key="10">
    <source>
        <dbReference type="PROSITE" id="PS50002"/>
    </source>
</evidence>
<dbReference type="InterPro" id="IPR013761">
    <property type="entry name" value="SAM/pointed_sf"/>
</dbReference>
<feature type="compositionally biased region" description="Low complexity" evidence="9">
    <location>
        <begin position="738"/>
        <end position="747"/>
    </location>
</feature>